<name>I4VMT8_9GAMM</name>
<reference evidence="1 2" key="1">
    <citation type="journal article" date="2012" name="J. Bacteriol.">
        <title>Genome sequences for six rhodanobacter strains, isolated from soils and the terrestrial subsurface, with variable denitrification capabilities.</title>
        <authorList>
            <person name="Kostka J.E."/>
            <person name="Green S.J."/>
            <person name="Rishishwar L."/>
            <person name="Prakash O."/>
            <person name="Katz L.S."/>
            <person name="Marino-Ramirez L."/>
            <person name="Jordan I.K."/>
            <person name="Munk C."/>
            <person name="Ivanova N."/>
            <person name="Mikhailova N."/>
            <person name="Watson D.B."/>
            <person name="Brown S.D."/>
            <person name="Palumbo A.V."/>
            <person name="Brooks S.C."/>
        </authorList>
    </citation>
    <scope>NUCLEOTIDE SEQUENCE [LARGE SCALE GENOMIC DNA]</scope>
    <source>
        <strain evidence="2">Jip2T</strain>
    </source>
</reference>
<evidence type="ECO:0000313" key="2">
    <source>
        <dbReference type="Proteomes" id="UP000004210"/>
    </source>
</evidence>
<keyword evidence="2" id="KW-1185">Reference proteome</keyword>
<organism evidence="1 2">
    <name type="scientific">Rhodanobacter fulvus Jip2</name>
    <dbReference type="NCBI Taxonomy" id="1163408"/>
    <lineage>
        <taxon>Bacteria</taxon>
        <taxon>Pseudomonadati</taxon>
        <taxon>Pseudomonadota</taxon>
        <taxon>Gammaproteobacteria</taxon>
        <taxon>Lysobacterales</taxon>
        <taxon>Rhodanobacteraceae</taxon>
        <taxon>Rhodanobacter</taxon>
    </lineage>
</organism>
<dbReference type="InterPro" id="IPR021695">
    <property type="entry name" value="Phage_KPP10_Orf10"/>
</dbReference>
<dbReference type="OrthoDB" id="5465433at2"/>
<dbReference type="EMBL" id="AJXU01000051">
    <property type="protein sequence ID" value="EIL88529.1"/>
    <property type="molecule type" value="Genomic_DNA"/>
</dbReference>
<protein>
    <submittedName>
        <fullName evidence="1">Bacteriophage protein</fullName>
    </submittedName>
</protein>
<dbReference type="STRING" id="1163408.UU9_12298"/>
<accession>I4VMT8</accession>
<evidence type="ECO:0000313" key="1">
    <source>
        <dbReference type="EMBL" id="EIL88529.1"/>
    </source>
</evidence>
<dbReference type="PATRIC" id="fig|1163408.3.peg.2509"/>
<gene>
    <name evidence="1" type="ORF">UU9_12298</name>
</gene>
<dbReference type="AlphaFoldDB" id="I4VMT8"/>
<dbReference type="eggNOG" id="ENOG50302GH">
    <property type="taxonomic scope" value="Bacteria"/>
</dbReference>
<dbReference type="NCBIfam" id="NF047581">
    <property type="entry name" value="gp105_phage_fam"/>
    <property type="match status" value="1"/>
</dbReference>
<dbReference type="Pfam" id="PF11681">
    <property type="entry name" value="Phage_Tube_PhiTE"/>
    <property type="match status" value="1"/>
</dbReference>
<dbReference type="RefSeq" id="WP_007082089.1">
    <property type="nucleotide sequence ID" value="NZ_AJXU01000051.1"/>
</dbReference>
<dbReference type="Proteomes" id="UP000004210">
    <property type="component" value="Unassembled WGS sequence"/>
</dbReference>
<proteinExistence type="predicted"/>
<comment type="caution">
    <text evidence="1">The sequence shown here is derived from an EMBL/GenBank/DDBJ whole genome shotgun (WGS) entry which is preliminary data.</text>
</comment>
<sequence>MSQTYSFLDVNATLAGVTGVIDLGAGVGNAAEGITVEMANDKNVMTMGADGNGMHNLMGDKSGQITVRLLKTSPANAKLSVAYNAQTISSRLHGQNVITITNPVSGDTIVGRGAAFKRQPTNTYANEGGTMEWVFDVIKIDQLLGSLADAF</sequence>